<organism evidence="2 3">
    <name type="scientific">Amycolatopsis keratiniphila</name>
    <dbReference type="NCBI Taxonomy" id="129921"/>
    <lineage>
        <taxon>Bacteria</taxon>
        <taxon>Bacillati</taxon>
        <taxon>Actinomycetota</taxon>
        <taxon>Actinomycetes</taxon>
        <taxon>Pseudonocardiales</taxon>
        <taxon>Pseudonocardiaceae</taxon>
        <taxon>Amycolatopsis</taxon>
        <taxon>Amycolatopsis japonica group</taxon>
    </lineage>
</organism>
<keyword evidence="1" id="KW-0812">Transmembrane</keyword>
<dbReference type="HOGENOM" id="CLU_2930946_0_0_11"/>
<evidence type="ECO:0000256" key="1">
    <source>
        <dbReference type="SAM" id="Phobius"/>
    </source>
</evidence>
<feature type="transmembrane region" description="Helical" evidence="1">
    <location>
        <begin position="31"/>
        <end position="53"/>
    </location>
</feature>
<name>R4T415_9PSEU</name>
<keyword evidence="1" id="KW-0472">Membrane</keyword>
<keyword evidence="3" id="KW-1185">Reference proteome</keyword>
<evidence type="ECO:0000313" key="2">
    <source>
        <dbReference type="EMBL" id="AGM10339.1"/>
    </source>
</evidence>
<dbReference type="AlphaFoldDB" id="R4T415"/>
<dbReference type="KEGG" id="aoi:AORI_7757"/>
<accession>R4T415</accession>
<dbReference type="Proteomes" id="UP000013968">
    <property type="component" value="Chromosome"/>
</dbReference>
<dbReference type="PATRIC" id="fig|1156913.3.peg.7911"/>
<gene>
    <name evidence="2" type="ORF">AORI_7757</name>
</gene>
<reference evidence="2 3" key="1">
    <citation type="journal article" date="2013" name="BMC Genomics">
        <title>ContigScape: a Cytoscape plugin facilitating microbial genome gap closing.</title>
        <authorList>
            <person name="Tang B."/>
            <person name="Wang Q."/>
            <person name="Yang M."/>
            <person name="Xie F."/>
            <person name="Zhu Y."/>
            <person name="Zhuo Y."/>
            <person name="Wang S."/>
            <person name="Gao H."/>
            <person name="Ding X."/>
            <person name="Zhang L."/>
            <person name="Zhao G."/>
            <person name="Zheng H."/>
        </authorList>
    </citation>
    <scope>NUCLEOTIDE SEQUENCE [LARGE SCALE GENOMIC DNA]</scope>
    <source>
        <strain evidence="2 3">HCCB10007</strain>
    </source>
</reference>
<protein>
    <submittedName>
        <fullName evidence="2">Uncharacterized protein</fullName>
    </submittedName>
</protein>
<keyword evidence="1" id="KW-1133">Transmembrane helix</keyword>
<proteinExistence type="predicted"/>
<sequence>MKASFSACGHCHATSAGLSGQVATKVRGVEILFTTLLVLAGVAITWFAVYVVYRLYADQR</sequence>
<evidence type="ECO:0000313" key="3">
    <source>
        <dbReference type="Proteomes" id="UP000013968"/>
    </source>
</evidence>
<dbReference type="EMBL" id="CP003410">
    <property type="protein sequence ID" value="AGM10339.1"/>
    <property type="molecule type" value="Genomic_DNA"/>
</dbReference>